<accession>A0A316YMA3</accession>
<feature type="compositionally biased region" description="Polar residues" evidence="1">
    <location>
        <begin position="26"/>
        <end position="41"/>
    </location>
</feature>
<dbReference type="RefSeq" id="XP_025377529.1">
    <property type="nucleotide sequence ID" value="XM_025523546.1"/>
</dbReference>
<protein>
    <recommendedName>
        <fullName evidence="4">DUF1765-domain-containing protein</fullName>
    </recommendedName>
</protein>
<evidence type="ECO:0000313" key="3">
    <source>
        <dbReference type="Proteomes" id="UP000245768"/>
    </source>
</evidence>
<feature type="compositionally biased region" description="Polar residues" evidence="1">
    <location>
        <begin position="281"/>
        <end position="300"/>
    </location>
</feature>
<feature type="compositionally biased region" description="Low complexity" evidence="1">
    <location>
        <begin position="800"/>
        <end position="830"/>
    </location>
</feature>
<feature type="compositionally biased region" description="Low complexity" evidence="1">
    <location>
        <begin position="694"/>
        <end position="719"/>
    </location>
</feature>
<feature type="compositionally biased region" description="Low complexity" evidence="1">
    <location>
        <begin position="729"/>
        <end position="739"/>
    </location>
</feature>
<dbReference type="PANTHER" id="PTHR37988">
    <property type="entry name" value="UPF0592 MEMBRANE PROTEIN C7D4.03C"/>
    <property type="match status" value="1"/>
</dbReference>
<dbReference type="OrthoDB" id="296767at2759"/>
<keyword evidence="3" id="KW-1185">Reference proteome</keyword>
<dbReference type="Proteomes" id="UP000245768">
    <property type="component" value="Unassembled WGS sequence"/>
</dbReference>
<feature type="compositionally biased region" description="Polar residues" evidence="1">
    <location>
        <begin position="740"/>
        <end position="750"/>
    </location>
</feature>
<dbReference type="Pfam" id="PF08578">
    <property type="entry name" value="DUF1765"/>
    <property type="match status" value="1"/>
</dbReference>
<dbReference type="InParanoid" id="A0A316YMA3"/>
<feature type="compositionally biased region" description="Low complexity" evidence="1">
    <location>
        <begin position="199"/>
        <end position="215"/>
    </location>
</feature>
<feature type="compositionally biased region" description="Low complexity" evidence="1">
    <location>
        <begin position="991"/>
        <end position="1005"/>
    </location>
</feature>
<feature type="region of interest" description="Disordered" evidence="1">
    <location>
        <begin position="1742"/>
        <end position="1880"/>
    </location>
</feature>
<feature type="compositionally biased region" description="Basic and acidic residues" evidence="1">
    <location>
        <begin position="1773"/>
        <end position="1783"/>
    </location>
</feature>
<feature type="region of interest" description="Disordered" evidence="1">
    <location>
        <begin position="1955"/>
        <end position="1978"/>
    </location>
</feature>
<feature type="compositionally biased region" description="Low complexity" evidence="1">
    <location>
        <begin position="165"/>
        <end position="174"/>
    </location>
</feature>
<feature type="compositionally biased region" description="Polar residues" evidence="1">
    <location>
        <begin position="142"/>
        <end position="153"/>
    </location>
</feature>
<dbReference type="EMBL" id="KZ819636">
    <property type="protein sequence ID" value="PWN90331.1"/>
    <property type="molecule type" value="Genomic_DNA"/>
</dbReference>
<name>A0A316YMA3_9BASI</name>
<gene>
    <name evidence="2" type="ORF">FA10DRAFT_279491</name>
</gene>
<feature type="compositionally biased region" description="Acidic residues" evidence="1">
    <location>
        <begin position="565"/>
        <end position="579"/>
    </location>
</feature>
<evidence type="ECO:0000313" key="2">
    <source>
        <dbReference type="EMBL" id="PWN90331.1"/>
    </source>
</evidence>
<feature type="compositionally biased region" description="Low complexity" evidence="1">
    <location>
        <begin position="230"/>
        <end position="247"/>
    </location>
</feature>
<dbReference type="PANTHER" id="PTHR37988:SF1">
    <property type="entry name" value="UPF0592 MEMBRANE PROTEIN C7D4.03C"/>
    <property type="match status" value="1"/>
</dbReference>
<reference evidence="2" key="1">
    <citation type="journal article" date="2018" name="Mol. Biol. Evol.">
        <title>Broad Genomic Sampling Reveals a Smut Pathogenic Ancestry of the Fungal Clade Ustilaginomycotina.</title>
        <authorList>
            <person name="Kijpornyongpan T."/>
            <person name="Mondo S.J."/>
            <person name="Barry K."/>
            <person name="Sandor L."/>
            <person name="Lee J."/>
            <person name="Lipzen A."/>
            <person name="Pangilinan J."/>
            <person name="LaButti K."/>
            <person name="Hainaut M."/>
            <person name="Henrissat B."/>
            <person name="Grigoriev I.V."/>
            <person name="Spatafora J.W."/>
            <person name="Aime M.C."/>
        </authorList>
    </citation>
    <scope>NUCLEOTIDE SEQUENCE [LARGE SCALE GENOMIC DNA]</scope>
    <source>
        <strain evidence="2">MCA 4198</strain>
    </source>
</reference>
<feature type="compositionally biased region" description="Low complexity" evidence="1">
    <location>
        <begin position="840"/>
        <end position="853"/>
    </location>
</feature>
<feature type="compositionally biased region" description="Polar residues" evidence="1">
    <location>
        <begin position="98"/>
        <end position="117"/>
    </location>
</feature>
<feature type="compositionally biased region" description="Low complexity" evidence="1">
    <location>
        <begin position="1744"/>
        <end position="1759"/>
    </location>
</feature>
<evidence type="ECO:0008006" key="4">
    <source>
        <dbReference type="Google" id="ProtNLM"/>
    </source>
</evidence>
<feature type="compositionally biased region" description="Polar residues" evidence="1">
    <location>
        <begin position="1820"/>
        <end position="1835"/>
    </location>
</feature>
<feature type="compositionally biased region" description="Low complexity" evidence="1">
    <location>
        <begin position="50"/>
        <end position="62"/>
    </location>
</feature>
<feature type="compositionally biased region" description="Polar residues" evidence="1">
    <location>
        <begin position="651"/>
        <end position="670"/>
    </location>
</feature>
<feature type="compositionally biased region" description="Polar residues" evidence="1">
    <location>
        <begin position="434"/>
        <end position="456"/>
    </location>
</feature>
<sequence length="1978" mass="211427">MSDLYRPSSRNASSSSPNFSRAAPPTQSNHQQPSFPSSVSSLPGALGIGSSSSTALPSASRSNVEPNGSREQHPPKQQQQHQHQRLQSDASSLRRGASPSTGSSSELYMTPPSSSRGLDSANMKDTGAESSSSNGAPDGFYQSRSVSSSSLTMDASGSGGRRRAGSGSNPPSSRKFMIPIGATGARQKLNVLSASQKPRGSSLTSRRPSTSSSATHAGEEGVFGEGSFQRLGSSHGRSEGSSRGIGSFTSSQSHEYLPRPTSSSNSSSKGRNGADSDWTRDGSSSQRRPSDPQVNGWTLVSTTAPASAASPPSQATNRWSSASSANASPQPPLPVSGGWVMDPSSSTATATNTVQSQSSTPTQERPDPLMQRESSTSSMRSLGSWRKALNATPRREPSGKGMQPSHSNQSIDRFDPADPPYSSPKADAILGRQRSASNTSDRSFARSPQSSTSSKMENAAGKVRGGFRSLFQSKGSRLQSPPTDTPSQFSPPKGLWSPPDPSQDNSMFGSQPQRNNSARELQSSESGSEMEGRRGNRSASDFGDSHEGDAKSDSTEKDEKPAGEDASEDDREEDDESETYQERQMSPLVKRTSEFAPTLDLNLPSAGGLFDQSPRTEKSALLGIPMGTGAADQPRSPMDRGSGDEAVDLSQHASLNKSLPPTPGPSSSNASSVGGDGSSFFGSPSAKTTPQKNASSWSQAPAAAASSAGSQRGSLLGLSPNGDSDRRFSTATVSSTATSDTPAGSLTTNKGLELTPTTPPDDGAATRSSRTLIPIDSDKPNVPLTSPLLAAVLDQQKRNASMATASSSHSPSTPSLIRGSVSSESASPSSRFNARSSQDSTPSPTRSSASASTNDTAVPNGGTPTKPGIPAKSKDRPSLPPQPDPATLARLERSASTNTVQTGAALAAAATAANTSATVLETNEDSASAMAPPDTASAASRSSSVKSNENQSTGRHQHQHQASAQAKPAFDPATYVPPGALTRTRKGVTVLPLSSTLSSTSQRTSAGAQSSEDHSSRSGTAEEGDESTPRPSMDLGGFRTESAIPKHSNIPMPVSPTMRSRFSISGEEESGTHIISRPDPVEEGGSDGQIISFNTGDFDPDEDNASVDSGSMLPASAWAEVETSLQRFKDTTASTAADKGGLLRTILLPFLALEAETPNVEVSGEGNFTSGKARRSLFFEWIRHLLLELQTVQTSADRGAILESIACIIESRNFSASILSTDLEDETRFSSVFGHILSYAIGELNKKGVYQNTLIFSGRLLAVAFFRVKGVASKLLRALPVNRFALERVAHEAQWDEYQPKDWRMYASKFPQPLRDFCFQDAKTYLKMLDSQTTTAAVTNGDAEDDDDRFLVRHSDVEVEMTGNWLRRWQSDDSELFFSFCRSYHRQLAGLFSASKNLEGVFKLFFGGPGYAHLATCIHQKCLSLVHRDILSVTTLSSQKNFNPGETANVLSGSTAGKPRHLEAANRRCSAIVVDIVRAPSSNNQIFAPMLGIHVKCLVRRTSLYDVQGVFCLLDWMDGVLSHMETAELPAEHFIDIDFLIHTVWLLLKDADHALALMRTVAFCYSNFAVLTSTSRHRTRFCEEILLDARIFQKLFLSWSFTIRAYFLHLLVFRLARINDFPSPNDDPNGKTAVIIARLFNMRLDEIRTRHDELSPSPSSADSGSEDDGEESSRSKGRPQSFVSTIRHTSSIHHNSESSLAVSKAERVLGIGMPDPVLSSGKGESKAQSRAAKWLRALGGRSVSKGSKNKFASASSSASPMPSTTENPLIYNEPRRPMPRVDEIDIDSEEDGSGSRPASPETAGGDTPKADEGQFDFGSSPGNASSRQQATSSPTAYGENLAPDMAFDLQSPMATLPGERASTSRAQAHQPRISRAFSKRSSILPGPAFELVSQDDGKIDTAMEEEEAIRASTMVEPRKKLVKADPYDRKLHTYAVQSLREYEQTIQEHDEYFASQPEGEKAQVPKLPTQWPQMFADS</sequence>
<feature type="compositionally biased region" description="Low complexity" evidence="1">
    <location>
        <begin position="301"/>
        <end position="328"/>
    </location>
</feature>
<feature type="compositionally biased region" description="Polar residues" evidence="1">
    <location>
        <begin position="343"/>
        <end position="363"/>
    </location>
</feature>
<dbReference type="STRING" id="215250.A0A316YMA3"/>
<feature type="compositionally biased region" description="Polar residues" evidence="1">
    <location>
        <begin position="372"/>
        <end position="381"/>
    </location>
</feature>
<dbReference type="GeneID" id="37045462"/>
<feature type="region of interest" description="Disordered" evidence="1">
    <location>
        <begin position="1"/>
        <end position="1099"/>
    </location>
</feature>
<feature type="compositionally biased region" description="Polar residues" evidence="1">
    <location>
        <begin position="945"/>
        <end position="954"/>
    </location>
</feature>
<feature type="compositionally biased region" description="Polar residues" evidence="1">
    <location>
        <begin position="502"/>
        <end position="521"/>
    </location>
</feature>
<evidence type="ECO:0000256" key="1">
    <source>
        <dbReference type="SAM" id="MobiDB-lite"/>
    </source>
</evidence>
<feature type="compositionally biased region" description="Low complexity" evidence="1">
    <location>
        <begin position="902"/>
        <end position="918"/>
    </location>
</feature>
<feature type="region of interest" description="Disordered" evidence="1">
    <location>
        <begin position="1650"/>
        <end position="1682"/>
    </location>
</feature>
<proteinExistence type="predicted"/>
<organism evidence="2 3">
    <name type="scientific">Acaromyces ingoldii</name>
    <dbReference type="NCBI Taxonomy" id="215250"/>
    <lineage>
        <taxon>Eukaryota</taxon>
        <taxon>Fungi</taxon>
        <taxon>Dikarya</taxon>
        <taxon>Basidiomycota</taxon>
        <taxon>Ustilaginomycotina</taxon>
        <taxon>Exobasidiomycetes</taxon>
        <taxon>Exobasidiales</taxon>
        <taxon>Cryptobasidiaceae</taxon>
        <taxon>Acaromyces</taxon>
    </lineage>
</organism>
<dbReference type="InterPro" id="IPR013887">
    <property type="entry name" value="UPF0592"/>
</dbReference>
<feature type="compositionally biased region" description="Polar residues" evidence="1">
    <location>
        <begin position="470"/>
        <end position="490"/>
    </location>
</feature>
<feature type="compositionally biased region" description="Basic and acidic residues" evidence="1">
    <location>
        <begin position="543"/>
        <end position="563"/>
    </location>
</feature>
<feature type="compositionally biased region" description="Low complexity" evidence="1">
    <location>
        <begin position="1"/>
        <end position="25"/>
    </location>
</feature>